<dbReference type="InterPro" id="IPR003329">
    <property type="entry name" value="Cytidylyl_trans"/>
</dbReference>
<dbReference type="Gene3D" id="3.90.550.10">
    <property type="entry name" value="Spore Coat Polysaccharide Biosynthesis Protein SpsA, Chain A"/>
    <property type="match status" value="1"/>
</dbReference>
<dbReference type="InterPro" id="IPR004528">
    <property type="entry name" value="KdsB"/>
</dbReference>
<gene>
    <name evidence="4 6" type="primary">kdsB</name>
    <name evidence="6" type="ORF">rosag_37400</name>
</gene>
<dbReference type="CDD" id="cd02517">
    <property type="entry name" value="CMP-KDO-Synthetase"/>
    <property type="match status" value="1"/>
</dbReference>
<comment type="pathway">
    <text evidence="4">Nucleotide-sugar biosynthesis; CMP-3-deoxy-D-manno-octulosonate biosynthesis; CMP-3-deoxy-D-manno-octulosonate from 3-deoxy-D-manno-octulosonate and CTP: step 1/1.</text>
</comment>
<evidence type="ECO:0000256" key="4">
    <source>
        <dbReference type="HAMAP-Rule" id="MF_00057"/>
    </source>
</evidence>
<keyword evidence="7" id="KW-1185">Reference proteome</keyword>
<dbReference type="GO" id="GO:0008690">
    <property type="term" value="F:3-deoxy-manno-octulosonate cytidylyltransferase activity"/>
    <property type="evidence" value="ECO:0007669"/>
    <property type="project" value="UniProtKB-UniRule"/>
</dbReference>
<evidence type="ECO:0000313" key="7">
    <source>
        <dbReference type="Proteomes" id="UP001161325"/>
    </source>
</evidence>
<dbReference type="Pfam" id="PF02348">
    <property type="entry name" value="CTP_transf_3"/>
    <property type="match status" value="1"/>
</dbReference>
<dbReference type="InterPro" id="IPR029044">
    <property type="entry name" value="Nucleotide-diphossugar_trans"/>
</dbReference>
<accession>A0AA37QBG3</accession>
<dbReference type="PANTHER" id="PTHR42866">
    <property type="entry name" value="3-DEOXY-MANNO-OCTULOSONATE CYTIDYLYLTRANSFERASE"/>
    <property type="match status" value="1"/>
</dbReference>
<keyword evidence="1 4" id="KW-0808">Transferase</keyword>
<evidence type="ECO:0000313" key="6">
    <source>
        <dbReference type="EMBL" id="GLC27227.1"/>
    </source>
</evidence>
<keyword evidence="2 4" id="KW-0548">Nucleotidyltransferase</keyword>
<dbReference type="EMBL" id="BRXS01000006">
    <property type="protein sequence ID" value="GLC27227.1"/>
    <property type="molecule type" value="Genomic_DNA"/>
</dbReference>
<dbReference type="EC" id="2.7.7.38" evidence="4"/>
<comment type="similarity">
    <text evidence="4">Belongs to the KdsB family.</text>
</comment>
<keyword evidence="4" id="KW-0963">Cytoplasm</keyword>
<dbReference type="RefSeq" id="WP_284351673.1">
    <property type="nucleotide sequence ID" value="NZ_BRXS01000006.1"/>
</dbReference>
<dbReference type="Proteomes" id="UP001161325">
    <property type="component" value="Unassembled WGS sequence"/>
</dbReference>
<dbReference type="PANTHER" id="PTHR42866:SF2">
    <property type="entry name" value="3-DEOXY-MANNO-OCTULOSONATE CYTIDYLYLTRANSFERASE, MITOCHONDRIAL"/>
    <property type="match status" value="1"/>
</dbReference>
<sequence>MRLLAVIPARLGATRLPRKPLRLLGGQPLVVRVWERITALDVAERCVVATDDEQVAAVVRAAGGEAVLTRSDHPSGTDRVAEVAMRDEFVGYDAVVNIQGDEPFASAGVVHAASSLVTQQGFALGTVACPAPADVLVRPDVVKVVATDAGRALYFSRAPLPFLREPDDAADRARRDALVRRHVGIYAYTRDALARWVALPPHPLEQIERLEQLRPLADGMAMGVAVVHEAPPPGIDTEDDLVEANARWPEWAAGVGGGSTPSSSHSHTPASEARSGAPLTLPA</sequence>
<name>A0AA37QBG3_9BACT</name>
<evidence type="ECO:0000256" key="3">
    <source>
        <dbReference type="ARBA" id="ARBA00022985"/>
    </source>
</evidence>
<reference evidence="6" key="1">
    <citation type="submission" date="2022-08" db="EMBL/GenBank/DDBJ databases">
        <title>Draft genome sequencing of Roseisolibacter agri AW1220.</title>
        <authorList>
            <person name="Tobiishi Y."/>
            <person name="Tonouchi A."/>
        </authorList>
    </citation>
    <scope>NUCLEOTIDE SEQUENCE</scope>
    <source>
        <strain evidence="6">AW1220</strain>
    </source>
</reference>
<dbReference type="SUPFAM" id="SSF53448">
    <property type="entry name" value="Nucleotide-diphospho-sugar transferases"/>
    <property type="match status" value="1"/>
</dbReference>
<evidence type="ECO:0000256" key="2">
    <source>
        <dbReference type="ARBA" id="ARBA00022695"/>
    </source>
</evidence>
<evidence type="ECO:0000256" key="1">
    <source>
        <dbReference type="ARBA" id="ARBA00022679"/>
    </source>
</evidence>
<dbReference type="GO" id="GO:0033468">
    <property type="term" value="P:CMP-keto-3-deoxy-D-manno-octulosonic acid biosynthetic process"/>
    <property type="evidence" value="ECO:0007669"/>
    <property type="project" value="UniProtKB-UniRule"/>
</dbReference>
<comment type="function">
    <text evidence="4">Activates KDO (a required 8-carbon sugar) for incorporation into bacterial lipopolysaccharide in Gram-negative bacteria.</text>
</comment>
<dbReference type="GO" id="GO:0005829">
    <property type="term" value="C:cytosol"/>
    <property type="evidence" value="ECO:0007669"/>
    <property type="project" value="TreeGrafter"/>
</dbReference>
<keyword evidence="3 4" id="KW-0448">Lipopolysaccharide biosynthesis</keyword>
<dbReference type="NCBIfam" id="NF003952">
    <property type="entry name" value="PRK05450.1-5"/>
    <property type="match status" value="1"/>
</dbReference>
<protein>
    <recommendedName>
        <fullName evidence="4">3-deoxy-manno-octulosonate cytidylyltransferase</fullName>
        <ecNumber evidence="4">2.7.7.38</ecNumber>
    </recommendedName>
    <alternativeName>
        <fullName evidence="4">CMP-2-keto-3-deoxyoctulosonic acid synthase</fullName>
        <shortName evidence="4">CKS</shortName>
        <shortName evidence="4">CMP-KDO synthase</shortName>
    </alternativeName>
</protein>
<dbReference type="NCBIfam" id="TIGR00466">
    <property type="entry name" value="kdsB"/>
    <property type="match status" value="1"/>
</dbReference>
<comment type="caution">
    <text evidence="6">The sequence shown here is derived from an EMBL/GenBank/DDBJ whole genome shotgun (WGS) entry which is preliminary data.</text>
</comment>
<proteinExistence type="inferred from homology"/>
<comment type="subcellular location">
    <subcellularLocation>
        <location evidence="4">Cytoplasm</location>
    </subcellularLocation>
</comment>
<dbReference type="HAMAP" id="MF_00057">
    <property type="entry name" value="KdsB"/>
    <property type="match status" value="1"/>
</dbReference>
<comment type="catalytic activity">
    <reaction evidence="4">
        <text>3-deoxy-alpha-D-manno-oct-2-ulosonate + CTP = CMP-3-deoxy-beta-D-manno-octulosonate + diphosphate</text>
        <dbReference type="Rhea" id="RHEA:23448"/>
        <dbReference type="ChEBI" id="CHEBI:33019"/>
        <dbReference type="ChEBI" id="CHEBI:37563"/>
        <dbReference type="ChEBI" id="CHEBI:85986"/>
        <dbReference type="ChEBI" id="CHEBI:85987"/>
        <dbReference type="EC" id="2.7.7.38"/>
    </reaction>
</comment>
<evidence type="ECO:0000256" key="5">
    <source>
        <dbReference type="SAM" id="MobiDB-lite"/>
    </source>
</evidence>
<organism evidence="6 7">
    <name type="scientific">Roseisolibacter agri</name>
    <dbReference type="NCBI Taxonomy" id="2014610"/>
    <lineage>
        <taxon>Bacteria</taxon>
        <taxon>Pseudomonadati</taxon>
        <taxon>Gemmatimonadota</taxon>
        <taxon>Gemmatimonadia</taxon>
        <taxon>Gemmatimonadales</taxon>
        <taxon>Gemmatimonadaceae</taxon>
        <taxon>Roseisolibacter</taxon>
    </lineage>
</organism>
<feature type="compositionally biased region" description="Low complexity" evidence="5">
    <location>
        <begin position="260"/>
        <end position="271"/>
    </location>
</feature>
<feature type="region of interest" description="Disordered" evidence="5">
    <location>
        <begin position="251"/>
        <end position="283"/>
    </location>
</feature>
<dbReference type="GO" id="GO:0009103">
    <property type="term" value="P:lipopolysaccharide biosynthetic process"/>
    <property type="evidence" value="ECO:0007669"/>
    <property type="project" value="UniProtKB-UniRule"/>
</dbReference>
<dbReference type="AlphaFoldDB" id="A0AA37QBG3"/>